<reference evidence="2" key="1">
    <citation type="submission" date="2017-05" db="EMBL/GenBank/DDBJ databases">
        <authorList>
            <person name="Rodrigo-Torres L."/>
            <person name="Arahal R. D."/>
            <person name="Lucena T."/>
        </authorList>
    </citation>
    <scope>NUCLEOTIDE SEQUENCE [LARGE SCALE GENOMIC DNA]</scope>
    <source>
        <strain evidence="2">CECT 8621</strain>
    </source>
</reference>
<dbReference type="EMBL" id="FXYE01000002">
    <property type="protein sequence ID" value="SMX47187.1"/>
    <property type="molecule type" value="Genomic_DNA"/>
</dbReference>
<protein>
    <submittedName>
        <fullName evidence="1">Uncharacterized protein</fullName>
    </submittedName>
</protein>
<gene>
    <name evidence="1" type="ORF">COL8621_03363</name>
</gene>
<name>A0A238KWU4_9RHOB</name>
<evidence type="ECO:0000313" key="1">
    <source>
        <dbReference type="EMBL" id="SMX47187.1"/>
    </source>
</evidence>
<evidence type="ECO:0000313" key="2">
    <source>
        <dbReference type="Proteomes" id="UP000202922"/>
    </source>
</evidence>
<organism evidence="1 2">
    <name type="scientific">Actibacterium lipolyticum</name>
    <dbReference type="NCBI Taxonomy" id="1524263"/>
    <lineage>
        <taxon>Bacteria</taxon>
        <taxon>Pseudomonadati</taxon>
        <taxon>Pseudomonadota</taxon>
        <taxon>Alphaproteobacteria</taxon>
        <taxon>Rhodobacterales</taxon>
        <taxon>Roseobacteraceae</taxon>
        <taxon>Actibacterium</taxon>
    </lineage>
</organism>
<sequence>MLTLLSNAMMIASRMDDPTFHNDLRHRNDPAKEEHRRKSARIWGLIAGLR</sequence>
<dbReference type="AlphaFoldDB" id="A0A238KWU4"/>
<keyword evidence="2" id="KW-1185">Reference proteome</keyword>
<dbReference type="Proteomes" id="UP000202922">
    <property type="component" value="Unassembled WGS sequence"/>
</dbReference>
<accession>A0A238KWU4</accession>
<dbReference type="RefSeq" id="WP_176438519.1">
    <property type="nucleotide sequence ID" value="NZ_FXYE01000002.1"/>
</dbReference>
<proteinExistence type="predicted"/>